<comment type="caution">
    <text evidence="1">The sequence shown here is derived from an EMBL/GenBank/DDBJ whole genome shotgun (WGS) entry which is preliminary data.</text>
</comment>
<dbReference type="EMBL" id="JAOB01000060">
    <property type="protein sequence ID" value="EUA30737.1"/>
    <property type="molecule type" value="Genomic_DNA"/>
</dbReference>
<organism evidence="1">
    <name type="scientific">Mycobacterium xenopi 4042</name>
    <dbReference type="NCBI Taxonomy" id="1299334"/>
    <lineage>
        <taxon>Bacteria</taxon>
        <taxon>Bacillati</taxon>
        <taxon>Actinomycetota</taxon>
        <taxon>Actinomycetes</taxon>
        <taxon>Mycobacteriales</taxon>
        <taxon>Mycobacteriaceae</taxon>
        <taxon>Mycobacterium</taxon>
    </lineage>
</organism>
<dbReference type="AlphaFoldDB" id="X8AFQ0"/>
<accession>X8AFQ0</accession>
<protein>
    <submittedName>
        <fullName evidence="1">AMP-binding enzyme family protein</fullName>
    </submittedName>
</protein>
<evidence type="ECO:0000313" key="1">
    <source>
        <dbReference type="EMBL" id="EUA30737.1"/>
    </source>
</evidence>
<reference evidence="1" key="1">
    <citation type="submission" date="2014-01" db="EMBL/GenBank/DDBJ databases">
        <authorList>
            <person name="Brown-Elliot B."/>
            <person name="Wallace R."/>
            <person name="Lenaerts A."/>
            <person name="Ordway D."/>
            <person name="DeGroote M.A."/>
            <person name="Parker T."/>
            <person name="Sizemore C."/>
            <person name="Tallon L.J."/>
            <person name="Sadzewicz L.K."/>
            <person name="Sengamalay N."/>
            <person name="Fraser C.M."/>
            <person name="Hine E."/>
            <person name="Shefchek K.A."/>
            <person name="Das S.P."/>
            <person name="Tettelin H."/>
        </authorList>
    </citation>
    <scope>NUCLEOTIDE SEQUENCE [LARGE SCALE GENOMIC DNA]</scope>
    <source>
        <strain evidence="1">4042</strain>
    </source>
</reference>
<dbReference type="SUPFAM" id="SSF56801">
    <property type="entry name" value="Acetyl-CoA synthetase-like"/>
    <property type="match status" value="1"/>
</dbReference>
<sequence>MMPKFAPEHLAGLLAEHPVTVTGASTAFYQMMLSAQLGSGRSEPVVPSLRMLIGGGARLPAELPQAGSANISAFRSCTH</sequence>
<feature type="non-terminal residue" evidence="1">
    <location>
        <position position="79"/>
    </location>
</feature>
<gene>
    <name evidence="1" type="ORF">I553_4994</name>
</gene>
<proteinExistence type="predicted"/>
<name>X8AFQ0_MYCXE</name>
<dbReference type="Gene3D" id="3.40.50.980">
    <property type="match status" value="1"/>
</dbReference>